<comment type="caution">
    <text evidence="2">The sequence shown here is derived from an EMBL/GenBank/DDBJ whole genome shotgun (WGS) entry which is preliminary data.</text>
</comment>
<evidence type="ECO:0008006" key="3">
    <source>
        <dbReference type="Google" id="ProtNLM"/>
    </source>
</evidence>
<keyword evidence="1" id="KW-0812">Transmembrane</keyword>
<feature type="transmembrane region" description="Helical" evidence="1">
    <location>
        <begin position="17"/>
        <end position="35"/>
    </location>
</feature>
<sequence>MFDFIEVDTATNWTMKYFALPILIIMIPISYFVYLKFIRQHEKKEYKSKVWTHLRTIFRITILTLAMTMLLIGTVLSSIILTNAYLGDSKTVSLNANIVDYYTTKNRGRTNYYIEIQDQQLDRIIKLKVYEPYQVGQQFNKTMKVGKWGLLYSEK</sequence>
<proteinExistence type="predicted"/>
<dbReference type="EMBL" id="VSSQ01127754">
    <property type="protein sequence ID" value="MPN56882.1"/>
    <property type="molecule type" value="Genomic_DNA"/>
</dbReference>
<keyword evidence="1" id="KW-1133">Transmembrane helix</keyword>
<keyword evidence="1" id="KW-0472">Membrane</keyword>
<accession>A0A645J1A0</accession>
<name>A0A645J1A0_9ZZZZ</name>
<reference evidence="2" key="1">
    <citation type="submission" date="2019-08" db="EMBL/GenBank/DDBJ databases">
        <authorList>
            <person name="Kucharzyk K."/>
            <person name="Murdoch R.W."/>
            <person name="Higgins S."/>
            <person name="Loffler F."/>
        </authorList>
    </citation>
    <scope>NUCLEOTIDE SEQUENCE</scope>
</reference>
<evidence type="ECO:0000313" key="2">
    <source>
        <dbReference type="EMBL" id="MPN56882.1"/>
    </source>
</evidence>
<feature type="transmembrane region" description="Helical" evidence="1">
    <location>
        <begin position="56"/>
        <end position="81"/>
    </location>
</feature>
<dbReference type="AlphaFoldDB" id="A0A645J1A0"/>
<protein>
    <recommendedName>
        <fullName evidence="3">DUF3592 domain-containing protein</fullName>
    </recommendedName>
</protein>
<organism evidence="2">
    <name type="scientific">bioreactor metagenome</name>
    <dbReference type="NCBI Taxonomy" id="1076179"/>
    <lineage>
        <taxon>unclassified sequences</taxon>
        <taxon>metagenomes</taxon>
        <taxon>ecological metagenomes</taxon>
    </lineage>
</organism>
<evidence type="ECO:0000256" key="1">
    <source>
        <dbReference type="SAM" id="Phobius"/>
    </source>
</evidence>
<gene>
    <name evidence="2" type="ORF">SDC9_204575</name>
</gene>